<evidence type="ECO:0000256" key="22">
    <source>
        <dbReference type="SAM" id="MobiDB-lite"/>
    </source>
</evidence>
<evidence type="ECO:0000256" key="19">
    <source>
        <dbReference type="ARBA" id="ARBA00047540"/>
    </source>
</evidence>
<dbReference type="SUPFAM" id="SSF55681">
    <property type="entry name" value="Class II aaRS and biotin synthetases"/>
    <property type="match status" value="1"/>
</dbReference>
<dbReference type="Pfam" id="PF09924">
    <property type="entry name" value="LPG_synthase_C"/>
    <property type="match status" value="1"/>
</dbReference>
<dbReference type="InterPro" id="IPR024320">
    <property type="entry name" value="LPG_synthase_C"/>
</dbReference>
<evidence type="ECO:0000256" key="12">
    <source>
        <dbReference type="ARBA" id="ARBA00022989"/>
    </source>
</evidence>
<proteinExistence type="inferred from homology"/>
<dbReference type="GO" id="GO:0000287">
    <property type="term" value="F:magnesium ion binding"/>
    <property type="evidence" value="ECO:0007669"/>
    <property type="project" value="UniProtKB-UniRule"/>
</dbReference>
<feature type="transmembrane region" description="Helical" evidence="23">
    <location>
        <begin position="76"/>
        <end position="98"/>
    </location>
</feature>
<keyword evidence="25" id="KW-0012">Acyltransferase</keyword>
<dbReference type="NCBIfam" id="TIGR00499">
    <property type="entry name" value="lysS_bact"/>
    <property type="match status" value="1"/>
</dbReference>
<evidence type="ECO:0000256" key="18">
    <source>
        <dbReference type="ARBA" id="ARBA00024681"/>
    </source>
</evidence>
<evidence type="ECO:0000256" key="17">
    <source>
        <dbReference type="ARBA" id="ARBA00023268"/>
    </source>
</evidence>
<keyword evidence="8 21" id="KW-0479">Metal-binding</keyword>
<dbReference type="RefSeq" id="WP_328857260.1">
    <property type="nucleotide sequence ID" value="NZ_CP108021.1"/>
</dbReference>
<dbReference type="GO" id="GO:0050071">
    <property type="term" value="F:phosphatidylglycerol lysyltransferase activity"/>
    <property type="evidence" value="ECO:0007669"/>
    <property type="project" value="UniProtKB-EC"/>
</dbReference>
<keyword evidence="12 23" id="KW-1133">Transmembrane helix</keyword>
<evidence type="ECO:0000256" key="9">
    <source>
        <dbReference type="ARBA" id="ARBA00022741"/>
    </source>
</evidence>
<dbReference type="GO" id="GO:0006430">
    <property type="term" value="P:lysyl-tRNA aminoacylation"/>
    <property type="evidence" value="ECO:0007669"/>
    <property type="project" value="UniProtKB-UniRule"/>
</dbReference>
<dbReference type="InterPro" id="IPR018149">
    <property type="entry name" value="Lys-tRNA-synth_II_C"/>
</dbReference>
<dbReference type="GO" id="GO:0000049">
    <property type="term" value="F:tRNA binding"/>
    <property type="evidence" value="ECO:0007669"/>
    <property type="project" value="TreeGrafter"/>
</dbReference>
<evidence type="ECO:0000313" key="25">
    <source>
        <dbReference type="EMBL" id="WUM19814.1"/>
    </source>
</evidence>
<evidence type="ECO:0000313" key="26">
    <source>
        <dbReference type="Proteomes" id="UP001432128"/>
    </source>
</evidence>
<keyword evidence="11 21" id="KW-0460">Magnesium</keyword>
<dbReference type="GO" id="GO:0046677">
    <property type="term" value="P:response to antibiotic"/>
    <property type="evidence" value="ECO:0007669"/>
    <property type="project" value="UniProtKB-KW"/>
</dbReference>
<name>A0AAU4K1B2_9NOCA</name>
<evidence type="ECO:0000256" key="11">
    <source>
        <dbReference type="ARBA" id="ARBA00022842"/>
    </source>
</evidence>
<evidence type="ECO:0000256" key="4">
    <source>
        <dbReference type="ARBA" id="ARBA00022475"/>
    </source>
</evidence>
<evidence type="ECO:0000256" key="21">
    <source>
        <dbReference type="HAMAP-Rule" id="MF_00252"/>
    </source>
</evidence>
<comment type="similarity">
    <text evidence="21">Belongs to the class-II aminoacyl-tRNA synthetase family.</text>
</comment>
<evidence type="ECO:0000256" key="20">
    <source>
        <dbReference type="ARBA" id="ARBA00048573"/>
    </source>
</evidence>
<dbReference type="InterPro" id="IPR012340">
    <property type="entry name" value="NA-bd_OB-fold"/>
</dbReference>
<dbReference type="PANTHER" id="PTHR42918:SF15">
    <property type="entry name" value="LYSINE--TRNA LIGASE, CHLOROPLASTIC_MITOCHONDRIAL"/>
    <property type="match status" value="1"/>
</dbReference>
<evidence type="ECO:0000256" key="13">
    <source>
        <dbReference type="ARBA" id="ARBA00023098"/>
    </source>
</evidence>
<dbReference type="Pfam" id="PF00152">
    <property type="entry name" value="tRNA-synt_2"/>
    <property type="match status" value="1"/>
</dbReference>
<dbReference type="EMBL" id="CP108021">
    <property type="protein sequence ID" value="WUM19814.1"/>
    <property type="molecule type" value="Genomic_DNA"/>
</dbReference>
<comment type="cofactor">
    <cofactor evidence="21">
        <name>Mg(2+)</name>
        <dbReference type="ChEBI" id="CHEBI:18420"/>
    </cofactor>
    <text evidence="21">Binds 3 Mg(2+) ions per subunit.</text>
</comment>
<comment type="similarity">
    <text evidence="2">In the N-terminal section; belongs to the LPG synthetase family.</text>
</comment>
<dbReference type="Gene3D" id="3.30.930.10">
    <property type="entry name" value="Bira Bifunctional Protein, Domain 2"/>
    <property type="match status" value="1"/>
</dbReference>
<feature type="transmembrane region" description="Helical" evidence="23">
    <location>
        <begin position="110"/>
        <end position="132"/>
    </location>
</feature>
<dbReference type="PROSITE" id="PS50862">
    <property type="entry name" value="AA_TRNA_LIGASE_II"/>
    <property type="match status" value="1"/>
</dbReference>
<dbReference type="AlphaFoldDB" id="A0AAU4K1B2"/>
<dbReference type="Proteomes" id="UP001432128">
    <property type="component" value="Chromosome"/>
</dbReference>
<dbReference type="InterPro" id="IPR006195">
    <property type="entry name" value="aa-tRNA-synth_II"/>
</dbReference>
<dbReference type="InterPro" id="IPR044136">
    <property type="entry name" value="Lys-tRNA-ligase_II_N"/>
</dbReference>
<feature type="region of interest" description="Disordered" evidence="22">
    <location>
        <begin position="1"/>
        <end position="33"/>
    </location>
</feature>
<reference evidence="25 26" key="1">
    <citation type="submission" date="2022-10" db="EMBL/GenBank/DDBJ databases">
        <title>The complete genomes of actinobacterial strains from the NBC collection.</title>
        <authorList>
            <person name="Joergensen T.S."/>
            <person name="Alvarez Arevalo M."/>
            <person name="Sterndorff E.B."/>
            <person name="Faurdal D."/>
            <person name="Vuksanovic O."/>
            <person name="Mourched A.-S."/>
            <person name="Charusanti P."/>
            <person name="Shaw S."/>
            <person name="Blin K."/>
            <person name="Weber T."/>
        </authorList>
    </citation>
    <scope>NUCLEOTIDE SEQUENCE [LARGE SCALE GENOMIC DNA]</scope>
    <source>
        <strain evidence="25 26">NBC_00319</strain>
    </source>
</reference>
<dbReference type="GO" id="GO:0006629">
    <property type="term" value="P:lipid metabolic process"/>
    <property type="evidence" value="ECO:0007669"/>
    <property type="project" value="UniProtKB-KW"/>
</dbReference>
<accession>A0AAU4K1B2</accession>
<feature type="binding site" evidence="21">
    <location>
        <position position="1057"/>
    </location>
    <ligand>
        <name>Mg(2+)</name>
        <dbReference type="ChEBI" id="CHEBI:18420"/>
        <label>1</label>
    </ligand>
</feature>
<comment type="similarity">
    <text evidence="3">In the C-terminal section; belongs to the class-II aminoacyl-tRNA synthetase family.</text>
</comment>
<evidence type="ECO:0000256" key="2">
    <source>
        <dbReference type="ARBA" id="ARBA00005270"/>
    </source>
</evidence>
<dbReference type="GO" id="GO:0004824">
    <property type="term" value="F:lysine-tRNA ligase activity"/>
    <property type="evidence" value="ECO:0007669"/>
    <property type="project" value="UniProtKB-UniRule"/>
</dbReference>
<dbReference type="PRINTS" id="PR00982">
    <property type="entry name" value="TRNASYNTHLYS"/>
</dbReference>
<dbReference type="InterPro" id="IPR004364">
    <property type="entry name" value="Aa-tRNA-synt_II"/>
</dbReference>
<feature type="transmembrane region" description="Helical" evidence="23">
    <location>
        <begin position="180"/>
        <end position="206"/>
    </location>
</feature>
<keyword evidence="7 23" id="KW-0812">Transmembrane</keyword>
<evidence type="ECO:0000256" key="16">
    <source>
        <dbReference type="ARBA" id="ARBA00023251"/>
    </source>
</evidence>
<evidence type="ECO:0000256" key="3">
    <source>
        <dbReference type="ARBA" id="ARBA00009968"/>
    </source>
</evidence>
<keyword evidence="9 21" id="KW-0547">Nucleotide-binding</keyword>
<dbReference type="InterPro" id="IPR045864">
    <property type="entry name" value="aa-tRNA-synth_II/BPL/LPL"/>
</dbReference>
<gene>
    <name evidence="25" type="primary">lysX</name>
    <name evidence="21" type="synonym">lysS</name>
    <name evidence="25" type="ORF">OG579_19305</name>
</gene>
<dbReference type="GO" id="GO:0005524">
    <property type="term" value="F:ATP binding"/>
    <property type="evidence" value="ECO:0007669"/>
    <property type="project" value="UniProtKB-UniRule"/>
</dbReference>
<feature type="transmembrane region" description="Helical" evidence="23">
    <location>
        <begin position="46"/>
        <end position="64"/>
    </location>
</feature>
<dbReference type="InterPro" id="IPR002313">
    <property type="entry name" value="Lys-tRNA-ligase_II"/>
</dbReference>
<comment type="subunit">
    <text evidence="21">Homodimer.</text>
</comment>
<keyword evidence="10 21" id="KW-0067">ATP-binding</keyword>
<keyword evidence="26" id="KW-1185">Reference proteome</keyword>
<keyword evidence="14 23" id="KW-0472">Membrane</keyword>
<keyword evidence="4" id="KW-1003">Cell membrane</keyword>
<keyword evidence="5 21" id="KW-0436">Ligase</keyword>
<evidence type="ECO:0000256" key="7">
    <source>
        <dbReference type="ARBA" id="ARBA00022692"/>
    </source>
</evidence>
<dbReference type="Pfam" id="PF16995">
    <property type="entry name" value="tRNA-synt_2_TM"/>
    <property type="match status" value="1"/>
</dbReference>
<dbReference type="EC" id="6.1.1.6" evidence="21"/>
<sequence length="1139" mass="123857">MSAAPSVERAEADRPKPSPAPGPRPKKARTASADRRVAVAERIAQWSSRLLTIAAVVSLIAIPFRHFRFVDALTDLVGAFNVPADPSIFVILLVLALAGAVRRRFKAAHTALLAVMVLAVIDDVLVLLSTFIENIDTSSDYDAFATSPVTASVVLVIGLVVLVAFMYSRRVFTAELAHRSVRAALGVLVGGLALSFIVTFVLTVAFPHTLQGWDEKAQWALRSTFGDRAGIGDALLQGHQGHHPIYVLAGWMSALALVLALVTLYRANRDNEFVDADEELRVRQLLLCNGEDDSLGYFATRRDKSVVFSPDGKAAVTFRAVGSVSVASADPIGAVESWPAAVQAWLQNCRTHSLHAAVLAASEAGSKVYRSAGLKSLSIGDEAIIDVDDFTLRGTSMKPVRQAVNRVTAAGYTTSIRRHGELSREELAEVERLAEAWRGEETERGFSMALNRVGDPVDGRCLLVAAHDADGTIRGFLSFVPWGLRGVSLDLMRRDRAAENGVNEFLVARLIEAAGDLGIRRVSLNFAVFRSVFSGAEREGAGPVTRISDAVLSFASKFYQLESLYRSNQKYHPQWVPRMLCYHPSLTVMRAAVAVGVAEGFLPHMGPKFLVGTKTPDEQPVRDDPDFVRAVADLERELLVARAPAPKLNDQQRTRLDKLQTIRGSGHEAYPVSVDRTHRVAEICSAHTGLAAGTRTGETVSIAGRVRAIRDLGGVEFAVLEDDRARIQIVSDADIAASGEHERFRRSVDTGDLIAVTGEVIASRSGELSVAMAHWTMAGKCLNPMPQLTAELSDDVRVRDRPLDLLTNPSAVELLQKRSRGVRALRDTLHAHAFLEVETPMLQTVHGGASARPFKTHINAYDQKLFLRIAPELYLKRLCVSGMGAIFELNRNFRNEGADATHNPEFTSLEAYQAYGDYNSMRELTRELILAMAVAVNGEPVALQPSESGDVEKVRLDGTWPIMTVHEAVSRACGTSLSSASTAAAVAAVCDEHGVETTGDMPAGKMVMELYEALVEKQTRFPTFYCDFPIEVSPLARKHRSDPRLTEQWDLVGFGAELGTAYSELTDPVDQRERLTRQSLAAAGGDPEAMALDEDFLHALGYAMPPTGGLGLGVDRLVMMLCGVPIRPTLTFPFVRPQT</sequence>
<feature type="binding site" evidence="21">
    <location>
        <position position="1050"/>
    </location>
    <ligand>
        <name>Mg(2+)</name>
        <dbReference type="ChEBI" id="CHEBI:18420"/>
        <label>1</label>
    </ligand>
</feature>
<dbReference type="CDD" id="cd04322">
    <property type="entry name" value="LysRS_N"/>
    <property type="match status" value="1"/>
</dbReference>
<evidence type="ECO:0000259" key="24">
    <source>
        <dbReference type="PROSITE" id="PS50862"/>
    </source>
</evidence>
<organism evidence="25 26">
    <name type="scientific">Williamsia herbipolensis</name>
    <dbReference type="NCBI Taxonomy" id="1603258"/>
    <lineage>
        <taxon>Bacteria</taxon>
        <taxon>Bacillati</taxon>
        <taxon>Actinomycetota</taxon>
        <taxon>Actinomycetes</taxon>
        <taxon>Mycobacteriales</taxon>
        <taxon>Nocardiaceae</taxon>
        <taxon>Williamsia</taxon>
    </lineage>
</organism>
<keyword evidence="17" id="KW-0511">Multifunctional enzyme</keyword>
<evidence type="ECO:0000256" key="8">
    <source>
        <dbReference type="ARBA" id="ARBA00022723"/>
    </source>
</evidence>
<comment type="catalytic activity">
    <reaction evidence="19">
        <text>L-lysyl-tRNA(Lys) + a 1,2-diacyl-sn-glycero-3-phospho-(1'-sn-glycerol) = a 1,2-diacyl-sn-glycero-3-phospho-1'-(3'-O-L-lysyl)-sn-glycerol + tRNA(Lys)</text>
        <dbReference type="Rhea" id="RHEA:10668"/>
        <dbReference type="Rhea" id="RHEA-COMP:9696"/>
        <dbReference type="Rhea" id="RHEA-COMP:9697"/>
        <dbReference type="ChEBI" id="CHEBI:64716"/>
        <dbReference type="ChEBI" id="CHEBI:75792"/>
        <dbReference type="ChEBI" id="CHEBI:78442"/>
        <dbReference type="ChEBI" id="CHEBI:78529"/>
        <dbReference type="EC" id="2.3.2.3"/>
    </reaction>
</comment>
<dbReference type="GO" id="GO:0005886">
    <property type="term" value="C:plasma membrane"/>
    <property type="evidence" value="ECO:0007669"/>
    <property type="project" value="UniProtKB-SubCell"/>
</dbReference>
<keyword evidence="16" id="KW-0046">Antibiotic resistance</keyword>
<feature type="transmembrane region" description="Helical" evidence="23">
    <location>
        <begin position="144"/>
        <end position="168"/>
    </location>
</feature>
<evidence type="ECO:0000256" key="1">
    <source>
        <dbReference type="ARBA" id="ARBA00004651"/>
    </source>
</evidence>
<evidence type="ECO:0000256" key="23">
    <source>
        <dbReference type="SAM" id="Phobius"/>
    </source>
</evidence>
<dbReference type="NCBIfam" id="NF002821">
    <property type="entry name" value="PRK02983.1"/>
    <property type="match status" value="1"/>
</dbReference>
<dbReference type="Pfam" id="PF01336">
    <property type="entry name" value="tRNA_anti-codon"/>
    <property type="match status" value="1"/>
</dbReference>
<dbReference type="SUPFAM" id="SSF50249">
    <property type="entry name" value="Nucleic acid-binding proteins"/>
    <property type="match status" value="1"/>
</dbReference>
<comment type="catalytic activity">
    <reaction evidence="20 21">
        <text>tRNA(Lys) + L-lysine + ATP = L-lysyl-tRNA(Lys) + AMP + diphosphate</text>
        <dbReference type="Rhea" id="RHEA:20792"/>
        <dbReference type="Rhea" id="RHEA-COMP:9696"/>
        <dbReference type="Rhea" id="RHEA-COMP:9697"/>
        <dbReference type="ChEBI" id="CHEBI:30616"/>
        <dbReference type="ChEBI" id="CHEBI:32551"/>
        <dbReference type="ChEBI" id="CHEBI:33019"/>
        <dbReference type="ChEBI" id="CHEBI:78442"/>
        <dbReference type="ChEBI" id="CHEBI:78529"/>
        <dbReference type="ChEBI" id="CHEBI:456215"/>
        <dbReference type="EC" id="6.1.1.6"/>
    </reaction>
</comment>
<dbReference type="GO" id="GO:0005829">
    <property type="term" value="C:cytosol"/>
    <property type="evidence" value="ECO:0007669"/>
    <property type="project" value="TreeGrafter"/>
</dbReference>
<feature type="domain" description="Aminoacyl-transfer RNA synthetases class-II family profile" evidence="24">
    <location>
        <begin position="823"/>
        <end position="1137"/>
    </location>
</feature>
<evidence type="ECO:0000256" key="10">
    <source>
        <dbReference type="ARBA" id="ARBA00022840"/>
    </source>
</evidence>
<protein>
    <recommendedName>
        <fullName evidence="21">Lysine--tRNA ligase</fullName>
        <ecNumber evidence="21">6.1.1.6</ecNumber>
    </recommendedName>
    <alternativeName>
        <fullName evidence="21">Lysyl-tRNA synthetase</fullName>
        <shortName evidence="21">LysRS</shortName>
    </alternativeName>
</protein>
<keyword evidence="13" id="KW-0443">Lipid metabolism</keyword>
<dbReference type="InterPro" id="IPR004365">
    <property type="entry name" value="NA-bd_OB_tRNA"/>
</dbReference>
<dbReference type="InterPro" id="IPR031553">
    <property type="entry name" value="tRNA-synt_2_TM"/>
</dbReference>
<evidence type="ECO:0000256" key="14">
    <source>
        <dbReference type="ARBA" id="ARBA00023136"/>
    </source>
</evidence>
<feature type="binding site" evidence="21">
    <location>
        <position position="1057"/>
    </location>
    <ligand>
        <name>Mg(2+)</name>
        <dbReference type="ChEBI" id="CHEBI:18420"/>
        <label>2</label>
    </ligand>
</feature>
<dbReference type="HAMAP" id="MF_00252">
    <property type="entry name" value="Lys_tRNA_synth_class2"/>
    <property type="match status" value="1"/>
</dbReference>
<keyword evidence="15 21" id="KW-0030">Aminoacyl-tRNA synthetase</keyword>
<comment type="subcellular location">
    <subcellularLocation>
        <location evidence="1">Cell membrane</location>
        <topology evidence="1">Multi-pass membrane protein</topology>
    </subcellularLocation>
    <subcellularLocation>
        <location evidence="21">Cytoplasm</location>
    </subcellularLocation>
</comment>
<evidence type="ECO:0000256" key="5">
    <source>
        <dbReference type="ARBA" id="ARBA00022598"/>
    </source>
</evidence>
<evidence type="ECO:0000256" key="15">
    <source>
        <dbReference type="ARBA" id="ARBA00023146"/>
    </source>
</evidence>
<feature type="transmembrane region" description="Helical" evidence="23">
    <location>
        <begin position="245"/>
        <end position="265"/>
    </location>
</feature>
<dbReference type="KEGG" id="whr:OG579_19305"/>
<keyword evidence="21" id="KW-0648">Protein biosynthesis</keyword>
<dbReference type="Gene3D" id="2.40.50.140">
    <property type="entry name" value="Nucleic acid-binding proteins"/>
    <property type="match status" value="1"/>
</dbReference>
<keyword evidence="6 25" id="KW-0808">Transferase</keyword>
<dbReference type="PANTHER" id="PTHR42918">
    <property type="entry name" value="LYSYL-TRNA SYNTHETASE"/>
    <property type="match status" value="1"/>
</dbReference>
<evidence type="ECO:0000256" key="6">
    <source>
        <dbReference type="ARBA" id="ARBA00022679"/>
    </source>
</evidence>
<keyword evidence="21" id="KW-0963">Cytoplasm</keyword>
<dbReference type="NCBIfam" id="NF001756">
    <property type="entry name" value="PRK00484.1"/>
    <property type="match status" value="1"/>
</dbReference>
<comment type="function">
    <text evidence="18">Catalyzes the production of L-lysyl-tRNA(Lys)transfer and the transfer of a lysyl group from L-lysyl-tRNA(Lys) to membrane-bound phosphatidylglycerol (PG), which produces lysylphosphatidylglycerol (LPG), one of the components of the bacterial membrane with a positive net charge. LPG synthesis contributes to the resistance to cationic antimicrobial peptides (CAMPs) and likely protects M.tuberculosis against the CAMPs produced by competiting microorganisms (bacteriocins). In fact, the modification of anionic phosphatidylglycerol with positively charged L-lysine results in repulsion of the peptides.</text>
</comment>